<organism evidence="3 4">
    <name type="scientific">Geodia barretti</name>
    <name type="common">Barrett's horny sponge</name>
    <dbReference type="NCBI Taxonomy" id="519541"/>
    <lineage>
        <taxon>Eukaryota</taxon>
        <taxon>Metazoa</taxon>
        <taxon>Porifera</taxon>
        <taxon>Demospongiae</taxon>
        <taxon>Heteroscleromorpha</taxon>
        <taxon>Tetractinellida</taxon>
        <taxon>Astrophorina</taxon>
        <taxon>Geodiidae</taxon>
        <taxon>Geodia</taxon>
    </lineage>
</organism>
<dbReference type="AlphaFoldDB" id="A0AA35U2M4"/>
<evidence type="ECO:0000313" key="4">
    <source>
        <dbReference type="Proteomes" id="UP001174909"/>
    </source>
</evidence>
<accession>A0AA35U2M4</accession>
<name>A0AA35U2M4_GEOBA</name>
<evidence type="ECO:0000256" key="1">
    <source>
        <dbReference type="SAM" id="MobiDB-lite"/>
    </source>
</evidence>
<dbReference type="EMBL" id="CASHTH010004530">
    <property type="protein sequence ID" value="CAI8058563.1"/>
    <property type="molecule type" value="Genomic_DNA"/>
</dbReference>
<feature type="region of interest" description="Disordered" evidence="1">
    <location>
        <begin position="1"/>
        <end position="29"/>
    </location>
</feature>
<dbReference type="InterPro" id="IPR011047">
    <property type="entry name" value="Quinoprotein_ADH-like_sf"/>
</dbReference>
<dbReference type="InterPro" id="IPR036047">
    <property type="entry name" value="F-box-like_dom_sf"/>
</dbReference>
<reference evidence="3" key="1">
    <citation type="submission" date="2023-03" db="EMBL/GenBank/DDBJ databases">
        <authorList>
            <person name="Steffen K."/>
            <person name="Cardenas P."/>
        </authorList>
    </citation>
    <scope>NUCLEOTIDE SEQUENCE</scope>
</reference>
<dbReference type="InterPro" id="IPR001810">
    <property type="entry name" value="F-box_dom"/>
</dbReference>
<proteinExistence type="predicted"/>
<dbReference type="Pfam" id="PF12937">
    <property type="entry name" value="F-box-like"/>
    <property type="match status" value="1"/>
</dbReference>
<sequence>MLGGRQRGGFSFKKRRKPPQWEPTDTGPKLDMFTKLPPDIIQHITNYLRVSDVLEWRTVCKAWKEMLANPALAAFWRRATVYAGLPAEWVKRLQSEFKCVDGVFHQARLYTDHIARVRPEREILKGHYPFESSSRCVYAGQGYFVKTLDRQCLEEEETVIGELCPRRRTILKVASVKGRYGDATYAAVFANHVVWQTTEGRWLRYNLETHTHSRLFERIVQKDSGDGVGFCRHCLFLVIGSSETITHSYHWSLRLLKVEGDTLIDYTHKAPIPNKLTAYMPRPVKPIVVSWDGCKTHRLVVQGGTGACVFKVTHDVKQRKIEVSKSLATLNPFYDLDHIAVMVVTTTSHILLSPDETFIAFLTSLVYPYNTGLCLHFFNLKTFARMLSVRIKWPEGFNDCKLLAVSPLYAVIAVGHSDGVAKIVHCRSGNIISSITPLSKSRPLAFSMAKHTHVNMHGAYGEECLSDIRGKLSIAVMYRRGNGNMEALFYAPFSPKPCPPRRKPQGLRLGLRIMIADNRQKIVT</sequence>
<gene>
    <name evidence="3" type="ORF">GBAR_LOCUS31841</name>
</gene>
<dbReference type="Proteomes" id="UP001174909">
    <property type="component" value="Unassembled WGS sequence"/>
</dbReference>
<comment type="caution">
    <text evidence="3">The sequence shown here is derived from an EMBL/GenBank/DDBJ whole genome shotgun (WGS) entry which is preliminary data.</text>
</comment>
<feature type="domain" description="F-box" evidence="2">
    <location>
        <begin position="30"/>
        <end position="79"/>
    </location>
</feature>
<protein>
    <recommendedName>
        <fullName evidence="2">F-box domain-containing protein</fullName>
    </recommendedName>
</protein>
<evidence type="ECO:0000313" key="3">
    <source>
        <dbReference type="EMBL" id="CAI8058563.1"/>
    </source>
</evidence>
<dbReference type="Gene3D" id="1.20.1280.50">
    <property type="match status" value="1"/>
</dbReference>
<dbReference type="SUPFAM" id="SSF81383">
    <property type="entry name" value="F-box domain"/>
    <property type="match status" value="1"/>
</dbReference>
<dbReference type="SUPFAM" id="SSF50998">
    <property type="entry name" value="Quinoprotein alcohol dehydrogenase-like"/>
    <property type="match status" value="1"/>
</dbReference>
<dbReference type="PROSITE" id="PS50181">
    <property type="entry name" value="FBOX"/>
    <property type="match status" value="1"/>
</dbReference>
<keyword evidence="4" id="KW-1185">Reference proteome</keyword>
<evidence type="ECO:0000259" key="2">
    <source>
        <dbReference type="PROSITE" id="PS50181"/>
    </source>
</evidence>